<dbReference type="GO" id="GO:0016491">
    <property type="term" value="F:oxidoreductase activity"/>
    <property type="evidence" value="ECO:0007669"/>
    <property type="project" value="UniProtKB-KW"/>
</dbReference>
<dbReference type="PANTHER" id="PTHR46720:SF3">
    <property type="entry name" value="FAD-BINDING DOMAIN-CONTAINING PROTEIN-RELATED"/>
    <property type="match status" value="1"/>
</dbReference>
<comment type="pathway">
    <text evidence="1">Secondary metabolite biosynthesis.</text>
</comment>
<feature type="domain" description="FAD-binding" evidence="6">
    <location>
        <begin position="5"/>
        <end position="365"/>
    </location>
</feature>
<evidence type="ECO:0000256" key="3">
    <source>
        <dbReference type="ARBA" id="ARBA00022630"/>
    </source>
</evidence>
<evidence type="ECO:0000256" key="1">
    <source>
        <dbReference type="ARBA" id="ARBA00005179"/>
    </source>
</evidence>
<dbReference type="InterPro" id="IPR002938">
    <property type="entry name" value="FAD-bd"/>
</dbReference>
<dbReference type="SUPFAM" id="SSF51905">
    <property type="entry name" value="FAD/NAD(P)-binding domain"/>
    <property type="match status" value="1"/>
</dbReference>
<dbReference type="PANTHER" id="PTHR46720">
    <property type="entry name" value="HYDROXYLASE, PUTATIVE (AFU_ORTHOLOGUE AFUA_3G01460)-RELATED"/>
    <property type="match status" value="1"/>
</dbReference>
<accession>A0AAX6MW51</accession>
<protein>
    <recommendedName>
        <fullName evidence="6">FAD-binding domain-containing protein</fullName>
    </recommendedName>
</protein>
<organism evidence="7 8">
    <name type="scientific">Daldinia eschscholtzii</name>
    <dbReference type="NCBI Taxonomy" id="292717"/>
    <lineage>
        <taxon>Eukaryota</taxon>
        <taxon>Fungi</taxon>
        <taxon>Dikarya</taxon>
        <taxon>Ascomycota</taxon>
        <taxon>Pezizomycotina</taxon>
        <taxon>Sordariomycetes</taxon>
        <taxon>Xylariomycetidae</taxon>
        <taxon>Xylariales</taxon>
        <taxon>Hypoxylaceae</taxon>
        <taxon>Daldinia</taxon>
    </lineage>
</organism>
<comment type="caution">
    <text evidence="7">The sequence shown here is derived from an EMBL/GenBank/DDBJ whole genome shotgun (WGS) entry which is preliminary data.</text>
</comment>
<keyword evidence="3" id="KW-0285">Flavoprotein</keyword>
<dbReference type="GO" id="GO:0071949">
    <property type="term" value="F:FAD binding"/>
    <property type="evidence" value="ECO:0007669"/>
    <property type="project" value="InterPro"/>
</dbReference>
<dbReference type="Pfam" id="PF01494">
    <property type="entry name" value="FAD_binding_3"/>
    <property type="match status" value="1"/>
</dbReference>
<evidence type="ECO:0000256" key="5">
    <source>
        <dbReference type="ARBA" id="ARBA00023002"/>
    </source>
</evidence>
<evidence type="ECO:0000256" key="4">
    <source>
        <dbReference type="ARBA" id="ARBA00022827"/>
    </source>
</evidence>
<dbReference type="EMBL" id="JBANMG010000002">
    <property type="protein sequence ID" value="KAK6956724.1"/>
    <property type="molecule type" value="Genomic_DNA"/>
</dbReference>
<proteinExistence type="inferred from homology"/>
<evidence type="ECO:0000313" key="8">
    <source>
        <dbReference type="Proteomes" id="UP001369815"/>
    </source>
</evidence>
<name>A0AAX6MW51_9PEZI</name>
<dbReference type="AlphaFoldDB" id="A0AAX6MW51"/>
<dbReference type="Proteomes" id="UP001369815">
    <property type="component" value="Unassembled WGS sequence"/>
</dbReference>
<dbReference type="InterPro" id="IPR036188">
    <property type="entry name" value="FAD/NAD-bd_sf"/>
</dbReference>
<sequence>MGSEFRVAIIGGGLAGASLANALIRVPRVDVHVFESAPTFSERGAAVGLSKTSQLALDQILPSGPDLLSKAGAVPMNSSRVILGSGPEAGTVVYDIAADGSAVNVHRASLLRELLAPLPKEGLHPNKKLTTINPKESEVEITFQDGTVYQFDAVIGADGIFSTVREHVLQGVATDEQLHPSPAGFWDCRNVVPFEKAKGTLGEKYFEVDRQHSWVGEGAFIMHDVLENRTMVQCVISGIEKDPSASRDRKRPLTREILRDSLSSWLGGPIADGMINLVCDQPDLSRYSQWDHKSTPTYTRGRVCLVGDAAHATTPWQGSGAGLAIEDAMILGTLFANISSPDEISAAFEAYDVVRRPRGQRLIDSSRETGKILCGESGLRADELRGLLAPRWDFIFGLDMESHKREALDELRNIQKK</sequence>
<dbReference type="Gene3D" id="3.50.50.60">
    <property type="entry name" value="FAD/NAD(P)-binding domain"/>
    <property type="match status" value="1"/>
</dbReference>
<dbReference type="GO" id="GO:0044550">
    <property type="term" value="P:secondary metabolite biosynthetic process"/>
    <property type="evidence" value="ECO:0007669"/>
    <property type="project" value="TreeGrafter"/>
</dbReference>
<evidence type="ECO:0000256" key="2">
    <source>
        <dbReference type="ARBA" id="ARBA00007992"/>
    </source>
</evidence>
<keyword evidence="4" id="KW-0274">FAD</keyword>
<comment type="similarity">
    <text evidence="2">Belongs to the paxM FAD-dependent monooxygenase family.</text>
</comment>
<gene>
    <name evidence="7" type="ORF">Daesc_002004</name>
</gene>
<evidence type="ECO:0000313" key="7">
    <source>
        <dbReference type="EMBL" id="KAK6956724.1"/>
    </source>
</evidence>
<keyword evidence="8" id="KW-1185">Reference proteome</keyword>
<keyword evidence="5" id="KW-0560">Oxidoreductase</keyword>
<dbReference type="PRINTS" id="PR00420">
    <property type="entry name" value="RNGMNOXGNASE"/>
</dbReference>
<reference evidence="7 8" key="1">
    <citation type="journal article" date="2024" name="Front Chem Biol">
        <title>Unveiling the potential of Daldinia eschscholtzii MFLUCC 19-0629 through bioactivity and bioinformatics studies for enhanced sustainable agriculture production.</title>
        <authorList>
            <person name="Brooks S."/>
            <person name="Weaver J.A."/>
            <person name="Klomchit A."/>
            <person name="Alharthi S.A."/>
            <person name="Onlamun T."/>
            <person name="Nurani R."/>
            <person name="Vong T.K."/>
            <person name="Alberti F."/>
            <person name="Greco C."/>
        </authorList>
    </citation>
    <scope>NUCLEOTIDE SEQUENCE [LARGE SCALE GENOMIC DNA]</scope>
    <source>
        <strain evidence="7">MFLUCC 19-0629</strain>
    </source>
</reference>
<evidence type="ECO:0000259" key="6">
    <source>
        <dbReference type="Pfam" id="PF01494"/>
    </source>
</evidence>
<dbReference type="InterPro" id="IPR051104">
    <property type="entry name" value="FAD_monoxygenase"/>
</dbReference>